<keyword evidence="2" id="KW-1185">Reference proteome</keyword>
<sequence>MTDLPADQPAASSRILLLPPDTRPPTLDLPVGLGRMTGARVSVPPAEALPDFFTPGDTTVLRQWTLRHATAADAMVVCLETLCLGGMIPARRVSDALDVALERLETLRVIKRLNPGLRIYAFGVVVRVAHDNDPHEEKPYYGDWGRELRAYSTAFDRHARHGEPERQALIQARAGVPADILEDWLGTRERNRALHLAAMDLLHQGVLEHLCITLDDTSEYGLAAFDRRMLEARADELNLWEHFDTYPGADEVPCALLTRALRHGLPPARAWVRYSGTMGAATGMIYEDRPAGELVRAHLRAAGCVPADSLHEADFVLAVNTPGQRQANVQPDPATVDTPDRHLPAFVDELISDMHKGRPVSLADVAYPNGAERRLWTLLQRAPLSQLAGYSAWNTAGNTLGSAVAFGALASLVQDRATQAEMLFTRMLDDALYQAWTRPEVRAALESPSPFDLGEQRAEAETILQRIVTPRAHSLWNTHFAGTGLSLNLGPAHLAWPRLFTGVFPLRVEQPHQQPAPSAGDQ</sequence>
<reference evidence="2" key="1">
    <citation type="journal article" date="2019" name="Int. J. Syst. Evol. Microbiol.">
        <title>The Global Catalogue of Microorganisms (GCM) 10K type strain sequencing project: providing services to taxonomists for standard genome sequencing and annotation.</title>
        <authorList>
            <consortium name="The Broad Institute Genomics Platform"/>
            <consortium name="The Broad Institute Genome Sequencing Center for Infectious Disease"/>
            <person name="Wu L."/>
            <person name="Ma J."/>
        </authorList>
    </citation>
    <scope>NUCLEOTIDE SEQUENCE [LARGE SCALE GENOMIC DNA]</scope>
    <source>
        <strain evidence="2">JCM 30331</strain>
    </source>
</reference>
<evidence type="ECO:0000313" key="2">
    <source>
        <dbReference type="Proteomes" id="UP000647587"/>
    </source>
</evidence>
<comment type="caution">
    <text evidence="1">The sequence shown here is derived from an EMBL/GenBank/DDBJ whole genome shotgun (WGS) entry which is preliminary data.</text>
</comment>
<name>A0ABQ2EJR9_9DEIO</name>
<dbReference type="RefSeq" id="WP_189004290.1">
    <property type="nucleotide sequence ID" value="NZ_BMPP01000002.1"/>
</dbReference>
<dbReference type="EMBL" id="BMPP01000002">
    <property type="protein sequence ID" value="GGK14687.1"/>
    <property type="molecule type" value="Genomic_DNA"/>
</dbReference>
<organism evidence="1 2">
    <name type="scientific">Deinococcus malanensis</name>
    <dbReference type="NCBI Taxonomy" id="1706855"/>
    <lineage>
        <taxon>Bacteria</taxon>
        <taxon>Thermotogati</taxon>
        <taxon>Deinococcota</taxon>
        <taxon>Deinococci</taxon>
        <taxon>Deinococcales</taxon>
        <taxon>Deinococcaceae</taxon>
        <taxon>Deinococcus</taxon>
    </lineage>
</organism>
<proteinExistence type="predicted"/>
<protein>
    <recommendedName>
        <fullName evidence="3">DUF4127 family protein</fullName>
    </recommendedName>
</protein>
<evidence type="ECO:0008006" key="3">
    <source>
        <dbReference type="Google" id="ProtNLM"/>
    </source>
</evidence>
<accession>A0ABQ2EJR9</accession>
<dbReference type="InterPro" id="IPR025394">
    <property type="entry name" value="DUF4127"/>
</dbReference>
<dbReference type="Proteomes" id="UP000647587">
    <property type="component" value="Unassembled WGS sequence"/>
</dbReference>
<dbReference type="Pfam" id="PF13552">
    <property type="entry name" value="DUF4127"/>
    <property type="match status" value="1"/>
</dbReference>
<gene>
    <name evidence="1" type="ORF">GCM10008955_05150</name>
</gene>
<evidence type="ECO:0000313" key="1">
    <source>
        <dbReference type="EMBL" id="GGK14687.1"/>
    </source>
</evidence>